<evidence type="ECO:0000256" key="3">
    <source>
        <dbReference type="ARBA" id="ARBA00022741"/>
    </source>
</evidence>
<keyword evidence="2 7" id="KW-0812">Transmembrane</keyword>
<dbReference type="PROSITE" id="PS00211">
    <property type="entry name" value="ABC_TRANSPORTER_1"/>
    <property type="match status" value="1"/>
</dbReference>
<dbReference type="SUPFAM" id="SSF90123">
    <property type="entry name" value="ABC transporter transmembrane region"/>
    <property type="match status" value="1"/>
</dbReference>
<dbReference type="CDD" id="cd03228">
    <property type="entry name" value="ABCC_MRP_Like"/>
    <property type="match status" value="1"/>
</dbReference>
<dbReference type="GO" id="GO:0015421">
    <property type="term" value="F:ABC-type oligopeptide transporter activity"/>
    <property type="evidence" value="ECO:0007669"/>
    <property type="project" value="TreeGrafter"/>
</dbReference>
<evidence type="ECO:0000259" key="8">
    <source>
        <dbReference type="PROSITE" id="PS50893"/>
    </source>
</evidence>
<dbReference type="PROSITE" id="PS50893">
    <property type="entry name" value="ABC_TRANSPORTER_2"/>
    <property type="match status" value="1"/>
</dbReference>
<evidence type="ECO:0000256" key="6">
    <source>
        <dbReference type="ARBA" id="ARBA00023136"/>
    </source>
</evidence>
<dbReference type="Gene3D" id="3.40.50.300">
    <property type="entry name" value="P-loop containing nucleotide triphosphate hydrolases"/>
    <property type="match status" value="1"/>
</dbReference>
<dbReference type="InterPro" id="IPR036640">
    <property type="entry name" value="ABC1_TM_sf"/>
</dbReference>
<dbReference type="GO" id="GO:0016887">
    <property type="term" value="F:ATP hydrolysis activity"/>
    <property type="evidence" value="ECO:0007669"/>
    <property type="project" value="InterPro"/>
</dbReference>
<evidence type="ECO:0000313" key="10">
    <source>
        <dbReference type="EMBL" id="MCU7378453.1"/>
    </source>
</evidence>
<dbReference type="Pfam" id="PF00664">
    <property type="entry name" value="ABC_membrane"/>
    <property type="match status" value="1"/>
</dbReference>
<proteinExistence type="predicted"/>
<evidence type="ECO:0000313" key="11">
    <source>
        <dbReference type="Proteomes" id="UP001065549"/>
    </source>
</evidence>
<dbReference type="InterPro" id="IPR039421">
    <property type="entry name" value="Type_1_exporter"/>
</dbReference>
<dbReference type="InterPro" id="IPR003439">
    <property type="entry name" value="ABC_transporter-like_ATP-bd"/>
</dbReference>
<dbReference type="GO" id="GO:0005524">
    <property type="term" value="F:ATP binding"/>
    <property type="evidence" value="ECO:0007669"/>
    <property type="project" value="UniProtKB-KW"/>
</dbReference>
<dbReference type="CDD" id="cd07346">
    <property type="entry name" value="ABC_6TM_exporters"/>
    <property type="match status" value="1"/>
</dbReference>
<dbReference type="InterPro" id="IPR011527">
    <property type="entry name" value="ABC1_TM_dom"/>
</dbReference>
<reference evidence="10" key="1">
    <citation type="submission" date="2022-09" db="EMBL/GenBank/DDBJ databases">
        <title>Culturomic study of gut microbiota in children with autism spectrum disorder.</title>
        <authorList>
            <person name="Efimov B.A."/>
            <person name="Chaplin A.V."/>
            <person name="Sokolova S.R."/>
            <person name="Pikina A.P."/>
            <person name="Korzhanova M."/>
            <person name="Belova V."/>
            <person name="Korostin D."/>
        </authorList>
    </citation>
    <scope>NUCLEOTIDE SEQUENCE</scope>
    <source>
        <strain evidence="10">ASD5510</strain>
    </source>
</reference>
<feature type="domain" description="ABC transporter" evidence="8">
    <location>
        <begin position="327"/>
        <end position="545"/>
    </location>
</feature>
<gene>
    <name evidence="10" type="ORF">OBO34_08790</name>
</gene>
<organism evidence="10 11">
    <name type="scientific">Hominibacterium faecale</name>
    <dbReference type="NCBI Taxonomy" id="2839743"/>
    <lineage>
        <taxon>Bacteria</taxon>
        <taxon>Bacillati</taxon>
        <taxon>Bacillota</taxon>
        <taxon>Clostridia</taxon>
        <taxon>Peptostreptococcales</taxon>
        <taxon>Anaerovoracaceae</taxon>
        <taxon>Hominibacterium</taxon>
    </lineage>
</organism>
<dbReference type="InterPro" id="IPR003593">
    <property type="entry name" value="AAA+_ATPase"/>
</dbReference>
<feature type="transmembrane region" description="Helical" evidence="7">
    <location>
        <begin position="237"/>
        <end position="259"/>
    </location>
</feature>
<evidence type="ECO:0000259" key="9">
    <source>
        <dbReference type="PROSITE" id="PS50929"/>
    </source>
</evidence>
<keyword evidence="6 7" id="KW-0472">Membrane</keyword>
<keyword evidence="3" id="KW-0547">Nucleotide-binding</keyword>
<evidence type="ECO:0000256" key="2">
    <source>
        <dbReference type="ARBA" id="ARBA00022692"/>
    </source>
</evidence>
<dbReference type="RefSeq" id="WP_253019883.1">
    <property type="nucleotide sequence ID" value="NZ_JAOSHN010000003.1"/>
</dbReference>
<feature type="transmembrane region" description="Helical" evidence="7">
    <location>
        <begin position="150"/>
        <end position="169"/>
    </location>
</feature>
<dbReference type="Gene3D" id="1.20.1560.10">
    <property type="entry name" value="ABC transporter type 1, transmembrane domain"/>
    <property type="match status" value="1"/>
</dbReference>
<keyword evidence="5 7" id="KW-1133">Transmembrane helix</keyword>
<feature type="transmembrane region" description="Helical" evidence="7">
    <location>
        <begin position="265"/>
        <end position="286"/>
    </location>
</feature>
<sequence>MNACLKKNKGFLAMAVLMGAVSAIAAAFVSIILQWILDVALNGDLEGFEKMIAGIAIYMAALCLMGFVEALCGKILLRNVTKDLRDRIFRGVMSKGPEEYYKCNSADYLSMIVNDVKLIEENFLIPLLLSIQMIALFLATLAILCYLSPLITAILIGFLLLMFLVPALLGKALQKRQNFYSEELARFTAKAKDFLSGYEVIRSFSIGGHILSKYHKENSNTVNAKFRADRLVAVNESLADMLSTLSVVVVVFVAAYMVLRGNITAGTLLALIQLSGTFSTPVLVIMQSFPKMAGMKPILNKVEALCTQENKSSVANAAASVRFQKGISFDCVKFGYEDDHAILKGINLEIEPNKKYAMLGDSGCGKTTVIRLLTGYSDRYQGHICYDGKEVRQMNQRELSQQIAVIHQNVYLFDTDIYQNICLEEKFSEEDLNLALQKSGVAGFLSQMEEGIHTKVGENGSRLSGGQRQRIAVARALIRKTPILVLDEGTSAVDQKTACAIERELLKEKELTLITITHHMQIELKNQYDRIFYMDKGVICTPDCE</sequence>
<protein>
    <submittedName>
        <fullName evidence="10">ABC transporter ATP-binding protein/permease</fullName>
    </submittedName>
</protein>
<feature type="domain" description="ABC transmembrane type-1" evidence="9">
    <location>
        <begin position="13"/>
        <end position="294"/>
    </location>
</feature>
<dbReference type="EMBL" id="JAOSHN010000003">
    <property type="protein sequence ID" value="MCU7378453.1"/>
    <property type="molecule type" value="Genomic_DNA"/>
</dbReference>
<evidence type="ECO:0000256" key="4">
    <source>
        <dbReference type="ARBA" id="ARBA00022840"/>
    </source>
</evidence>
<feature type="transmembrane region" description="Helical" evidence="7">
    <location>
        <begin position="123"/>
        <end position="144"/>
    </location>
</feature>
<dbReference type="InterPro" id="IPR017871">
    <property type="entry name" value="ABC_transporter-like_CS"/>
</dbReference>
<evidence type="ECO:0000256" key="5">
    <source>
        <dbReference type="ARBA" id="ARBA00022989"/>
    </source>
</evidence>
<dbReference type="SMART" id="SM00382">
    <property type="entry name" value="AAA"/>
    <property type="match status" value="1"/>
</dbReference>
<dbReference type="Proteomes" id="UP001065549">
    <property type="component" value="Unassembled WGS sequence"/>
</dbReference>
<accession>A0A9J6QRE0</accession>
<comment type="caution">
    <text evidence="10">The sequence shown here is derived from an EMBL/GenBank/DDBJ whole genome shotgun (WGS) entry which is preliminary data.</text>
</comment>
<dbReference type="Pfam" id="PF00005">
    <property type="entry name" value="ABC_tran"/>
    <property type="match status" value="1"/>
</dbReference>
<evidence type="ECO:0000256" key="1">
    <source>
        <dbReference type="ARBA" id="ARBA00004651"/>
    </source>
</evidence>
<dbReference type="AlphaFoldDB" id="A0A9J6QRE0"/>
<dbReference type="SUPFAM" id="SSF52540">
    <property type="entry name" value="P-loop containing nucleoside triphosphate hydrolases"/>
    <property type="match status" value="1"/>
</dbReference>
<feature type="transmembrane region" description="Helical" evidence="7">
    <location>
        <begin position="12"/>
        <end position="36"/>
    </location>
</feature>
<evidence type="ECO:0000256" key="7">
    <source>
        <dbReference type="SAM" id="Phobius"/>
    </source>
</evidence>
<keyword evidence="4 10" id="KW-0067">ATP-binding</keyword>
<keyword evidence="11" id="KW-1185">Reference proteome</keyword>
<dbReference type="PANTHER" id="PTHR43394">
    <property type="entry name" value="ATP-DEPENDENT PERMEASE MDL1, MITOCHONDRIAL"/>
    <property type="match status" value="1"/>
</dbReference>
<feature type="transmembrane region" description="Helical" evidence="7">
    <location>
        <begin position="56"/>
        <end position="77"/>
    </location>
</feature>
<dbReference type="InterPro" id="IPR027417">
    <property type="entry name" value="P-loop_NTPase"/>
</dbReference>
<dbReference type="GO" id="GO:0005886">
    <property type="term" value="C:plasma membrane"/>
    <property type="evidence" value="ECO:0007669"/>
    <property type="project" value="UniProtKB-SubCell"/>
</dbReference>
<dbReference type="PROSITE" id="PS50929">
    <property type="entry name" value="ABC_TM1F"/>
    <property type="match status" value="1"/>
</dbReference>
<dbReference type="PANTHER" id="PTHR43394:SF1">
    <property type="entry name" value="ATP-BINDING CASSETTE SUB-FAMILY B MEMBER 10, MITOCHONDRIAL"/>
    <property type="match status" value="1"/>
</dbReference>
<name>A0A9J6QRE0_9FIRM</name>
<comment type="subcellular location">
    <subcellularLocation>
        <location evidence="1">Cell membrane</location>
        <topology evidence="1">Multi-pass membrane protein</topology>
    </subcellularLocation>
</comment>